<evidence type="ECO:0000313" key="3">
    <source>
        <dbReference type="Proteomes" id="UP000182945"/>
    </source>
</evidence>
<evidence type="ECO:0000256" key="1">
    <source>
        <dbReference type="SAM" id="Phobius"/>
    </source>
</evidence>
<reference evidence="2 3" key="1">
    <citation type="submission" date="2016-11" db="EMBL/GenBank/DDBJ databases">
        <title>Complete genome sequencing of Virgibacillus halodenitrificans PDB-F2.</title>
        <authorList>
            <person name="Sun Z."/>
            <person name="Zhou Y."/>
            <person name="Li H."/>
        </authorList>
    </citation>
    <scope>NUCLEOTIDE SEQUENCE [LARGE SCALE GENOMIC DNA]</scope>
    <source>
        <strain evidence="2 3">PDB-F2</strain>
    </source>
</reference>
<dbReference type="GeneID" id="71513448"/>
<dbReference type="KEGG" id="vhl:BME96_03485"/>
<proteinExistence type="predicted"/>
<feature type="transmembrane region" description="Helical" evidence="1">
    <location>
        <begin position="7"/>
        <end position="30"/>
    </location>
</feature>
<protein>
    <submittedName>
        <fullName evidence="2">Uncharacterized protein</fullName>
    </submittedName>
</protein>
<keyword evidence="1" id="KW-1133">Transmembrane helix</keyword>
<keyword evidence="1" id="KW-0812">Transmembrane</keyword>
<dbReference type="EMBL" id="CP017962">
    <property type="protein sequence ID" value="APC47288.1"/>
    <property type="molecule type" value="Genomic_DNA"/>
</dbReference>
<name>A0AAC9NJT2_VIRHA</name>
<accession>A0AAC9NJT2</accession>
<sequence>MSKKKKIGWFGWTVISTILVIIIGAFIFFFQLFDLNVQSVIGGEGDGEAQSKKEVSEEKVQEIEEIQNTVGKEHKEIGEYISEAHAFYNNTTGYGGISNLDWDKQVSKAEEVSKFIAQQSESVKNKTLKADLNDIKKLAKSVIDQQKTEDVRQLHRHFHDLDIALNSYNGYDKIWNVTKTLEAKN</sequence>
<gene>
    <name evidence="2" type="ORF">BME96_03485</name>
</gene>
<dbReference type="RefSeq" id="WP_071648276.1">
    <property type="nucleotide sequence ID" value="NZ_CP017962.1"/>
</dbReference>
<organism evidence="2 3">
    <name type="scientific">Virgibacillus halodenitrificans</name>
    <name type="common">Bacillus halodenitrificans</name>
    <dbReference type="NCBI Taxonomy" id="1482"/>
    <lineage>
        <taxon>Bacteria</taxon>
        <taxon>Bacillati</taxon>
        <taxon>Bacillota</taxon>
        <taxon>Bacilli</taxon>
        <taxon>Bacillales</taxon>
        <taxon>Bacillaceae</taxon>
        <taxon>Virgibacillus</taxon>
    </lineage>
</organism>
<dbReference type="AlphaFoldDB" id="A0AAC9NJT2"/>
<dbReference type="Proteomes" id="UP000182945">
    <property type="component" value="Chromosome"/>
</dbReference>
<keyword evidence="1" id="KW-0472">Membrane</keyword>
<evidence type="ECO:0000313" key="2">
    <source>
        <dbReference type="EMBL" id="APC47288.1"/>
    </source>
</evidence>